<dbReference type="RefSeq" id="WP_051774867.1">
    <property type="nucleotide sequence ID" value="NZ_HG315671.1"/>
</dbReference>
<dbReference type="InterPro" id="IPR029044">
    <property type="entry name" value="Nucleotide-diphossugar_trans"/>
</dbReference>
<sequence length="263" mass="30602">MLRFSIVTINYNDEIGLKNSIISLANQGYKNFEFIVIDGGSKDGSIGVIKDNNDLIDYWVSEPDKGVYDAMNKGLQKCKGEFIYFLNSGDTFYSDNVLQDINEEIIKNEPKIIFGNINDISEETGISKIRLKQKLNKINLFDKMVCHQALFCKRTLFENNAFNLDYKIKADYDWLLRTMFTNPKIVNTNIVVANYMLGGLSATQYNTYSKKEIPKIRDTYFSKKEQKALRKYVFNPKVIKLPFGNFIKRNLIQYVEYKYPNLR</sequence>
<dbReference type="InterPro" id="IPR001173">
    <property type="entry name" value="Glyco_trans_2-like"/>
</dbReference>
<evidence type="ECO:0000313" key="3">
    <source>
        <dbReference type="Proteomes" id="UP000016160"/>
    </source>
</evidence>
<dbReference type="PATRIC" id="fig|1347342.6.peg.2945"/>
<proteinExistence type="predicted"/>
<gene>
    <name evidence="2" type="ORF">BN863_29270</name>
</gene>
<dbReference type="Gene3D" id="3.90.550.10">
    <property type="entry name" value="Spore Coat Polysaccharide Biosynthesis Protein SpsA, Chain A"/>
    <property type="match status" value="1"/>
</dbReference>
<evidence type="ECO:0000313" key="2">
    <source>
        <dbReference type="EMBL" id="CDF80639.1"/>
    </source>
</evidence>
<dbReference type="GO" id="GO:0016758">
    <property type="term" value="F:hexosyltransferase activity"/>
    <property type="evidence" value="ECO:0007669"/>
    <property type="project" value="UniProtKB-ARBA"/>
</dbReference>
<keyword evidence="2" id="KW-0808">Transferase</keyword>
<reference evidence="2 3" key="1">
    <citation type="journal article" date="2013" name="Appl. Environ. Microbiol.">
        <title>The genome of the alga-associated marine flavobacterium Formosa agariphila KMM 3901T reveals a broad potential for degradation of algal polysaccharides.</title>
        <authorList>
            <person name="Mann A.J."/>
            <person name="Hahnke R.L."/>
            <person name="Huang S."/>
            <person name="Werner J."/>
            <person name="Xing P."/>
            <person name="Barbeyron T."/>
            <person name="Huettel B."/>
            <person name="Stueber K."/>
            <person name="Reinhardt R."/>
            <person name="Harder J."/>
            <person name="Gloeckner F.O."/>
            <person name="Amann R.I."/>
            <person name="Teeling H."/>
        </authorList>
    </citation>
    <scope>NUCLEOTIDE SEQUENCE [LARGE SCALE GENOMIC DNA]</scope>
    <source>
        <strain evidence="3">DSM 15362 / KCTC 12365 / LMG 23005 / KMM 3901</strain>
    </source>
</reference>
<dbReference type="AlphaFoldDB" id="T2KRJ5"/>
<feature type="domain" description="Glycosyltransferase 2-like" evidence="1">
    <location>
        <begin position="5"/>
        <end position="132"/>
    </location>
</feature>
<accession>T2KRJ5</accession>
<dbReference type="Pfam" id="PF00535">
    <property type="entry name" value="Glycos_transf_2"/>
    <property type="match status" value="1"/>
</dbReference>
<dbReference type="OrthoDB" id="9788101at2"/>
<dbReference type="STRING" id="1347342.BN863_29270"/>
<dbReference type="PANTHER" id="PTHR22916:SF67">
    <property type="entry name" value="COLANIC ACID BIOSYNTHESIS GLYCOSYL TRANSFERASE WCAE-RELATED"/>
    <property type="match status" value="1"/>
</dbReference>
<organism evidence="2 3">
    <name type="scientific">Formosa agariphila (strain DSM 15362 / KCTC 12365 / LMG 23005 / KMM 3901 / M-2Alg 35-1)</name>
    <dbReference type="NCBI Taxonomy" id="1347342"/>
    <lineage>
        <taxon>Bacteria</taxon>
        <taxon>Pseudomonadati</taxon>
        <taxon>Bacteroidota</taxon>
        <taxon>Flavobacteriia</taxon>
        <taxon>Flavobacteriales</taxon>
        <taxon>Flavobacteriaceae</taxon>
        <taxon>Formosa</taxon>
    </lineage>
</organism>
<dbReference type="CDD" id="cd06433">
    <property type="entry name" value="GT_2_WfgS_like"/>
    <property type="match status" value="1"/>
</dbReference>
<name>T2KRJ5_FORAG</name>
<evidence type="ECO:0000259" key="1">
    <source>
        <dbReference type="Pfam" id="PF00535"/>
    </source>
</evidence>
<dbReference type="EMBL" id="HG315671">
    <property type="protein sequence ID" value="CDF80639.1"/>
    <property type="molecule type" value="Genomic_DNA"/>
</dbReference>
<dbReference type="PANTHER" id="PTHR22916">
    <property type="entry name" value="GLYCOSYLTRANSFERASE"/>
    <property type="match status" value="1"/>
</dbReference>
<dbReference type="SUPFAM" id="SSF53448">
    <property type="entry name" value="Nucleotide-diphospho-sugar transferases"/>
    <property type="match status" value="1"/>
</dbReference>
<dbReference type="HOGENOM" id="CLU_025996_21_1_10"/>
<protein>
    <submittedName>
        <fullName evidence="2">Glycosyltransferase (GT2)</fullName>
    </submittedName>
</protein>
<dbReference type="eggNOG" id="COG0463">
    <property type="taxonomic scope" value="Bacteria"/>
</dbReference>
<dbReference type="Proteomes" id="UP000016160">
    <property type="component" value="Chromosome"/>
</dbReference>
<keyword evidence="3" id="KW-1185">Reference proteome</keyword>